<dbReference type="EMBL" id="BPVZ01000234">
    <property type="protein sequence ID" value="GKV47715.1"/>
    <property type="molecule type" value="Genomic_DNA"/>
</dbReference>
<gene>
    <name evidence="1" type="ORF">SLEP1_g54584</name>
</gene>
<proteinExistence type="predicted"/>
<dbReference type="Proteomes" id="UP001054252">
    <property type="component" value="Unassembled WGS sequence"/>
</dbReference>
<dbReference type="AlphaFoldDB" id="A0AAV5MDV7"/>
<protein>
    <submittedName>
        <fullName evidence="1">Uncharacterized protein</fullName>
    </submittedName>
</protein>
<evidence type="ECO:0000313" key="1">
    <source>
        <dbReference type="EMBL" id="GKV47715.1"/>
    </source>
</evidence>
<comment type="caution">
    <text evidence="1">The sequence shown here is derived from an EMBL/GenBank/DDBJ whole genome shotgun (WGS) entry which is preliminary data.</text>
</comment>
<sequence>MQNKVSMDIAVNRSSLDSLSFADFVCMQDQLAKSPPATGLYKISEEDLEFEFRPAPQNLGKFLPADVFSNSEKPPQAVLTQAIGKPRYKNSLPASHISSNRSKGNQNDYIKASAKAHKVRNQANKDGTAQRSWFGQKLLLSFVAPHAGSAMS</sequence>
<evidence type="ECO:0000313" key="2">
    <source>
        <dbReference type="Proteomes" id="UP001054252"/>
    </source>
</evidence>
<accession>A0AAV5MDV7</accession>
<name>A0AAV5MDV7_9ROSI</name>
<keyword evidence="2" id="KW-1185">Reference proteome</keyword>
<organism evidence="1 2">
    <name type="scientific">Rubroshorea leprosula</name>
    <dbReference type="NCBI Taxonomy" id="152421"/>
    <lineage>
        <taxon>Eukaryota</taxon>
        <taxon>Viridiplantae</taxon>
        <taxon>Streptophyta</taxon>
        <taxon>Embryophyta</taxon>
        <taxon>Tracheophyta</taxon>
        <taxon>Spermatophyta</taxon>
        <taxon>Magnoliopsida</taxon>
        <taxon>eudicotyledons</taxon>
        <taxon>Gunneridae</taxon>
        <taxon>Pentapetalae</taxon>
        <taxon>rosids</taxon>
        <taxon>malvids</taxon>
        <taxon>Malvales</taxon>
        <taxon>Dipterocarpaceae</taxon>
        <taxon>Rubroshorea</taxon>
    </lineage>
</organism>
<reference evidence="1 2" key="1">
    <citation type="journal article" date="2021" name="Commun. Biol.">
        <title>The genome of Shorea leprosula (Dipterocarpaceae) highlights the ecological relevance of drought in aseasonal tropical rainforests.</title>
        <authorList>
            <person name="Ng K.K.S."/>
            <person name="Kobayashi M.J."/>
            <person name="Fawcett J.A."/>
            <person name="Hatakeyama M."/>
            <person name="Paape T."/>
            <person name="Ng C.H."/>
            <person name="Ang C.C."/>
            <person name="Tnah L.H."/>
            <person name="Lee C.T."/>
            <person name="Nishiyama T."/>
            <person name="Sese J."/>
            <person name="O'Brien M.J."/>
            <person name="Copetti D."/>
            <person name="Mohd Noor M.I."/>
            <person name="Ong R.C."/>
            <person name="Putra M."/>
            <person name="Sireger I.Z."/>
            <person name="Indrioko S."/>
            <person name="Kosugi Y."/>
            <person name="Izuno A."/>
            <person name="Isagi Y."/>
            <person name="Lee S.L."/>
            <person name="Shimizu K.K."/>
        </authorList>
    </citation>
    <scope>NUCLEOTIDE SEQUENCE [LARGE SCALE GENOMIC DNA]</scope>
    <source>
        <strain evidence="1">214</strain>
    </source>
</reference>